<evidence type="ECO:0000256" key="4">
    <source>
        <dbReference type="ARBA" id="ARBA00047304"/>
    </source>
</evidence>
<dbReference type="GO" id="GO:0061809">
    <property type="term" value="F:NAD+ nucleosidase activity, cyclic ADP-ribose generating"/>
    <property type="evidence" value="ECO:0007669"/>
    <property type="project" value="UniProtKB-EC"/>
</dbReference>
<keyword evidence="7" id="KW-1185">Reference proteome</keyword>
<dbReference type="InterPro" id="IPR035897">
    <property type="entry name" value="Toll_tir_struct_dom_sf"/>
</dbReference>
<evidence type="ECO:0000256" key="1">
    <source>
        <dbReference type="ARBA" id="ARBA00011982"/>
    </source>
</evidence>
<evidence type="ECO:0000259" key="5">
    <source>
        <dbReference type="PROSITE" id="PS50104"/>
    </source>
</evidence>
<dbReference type="GO" id="GO:0007165">
    <property type="term" value="P:signal transduction"/>
    <property type="evidence" value="ECO:0007669"/>
    <property type="project" value="InterPro"/>
</dbReference>
<comment type="caution">
    <text evidence="6">The sequence shown here is derived from an EMBL/GenBank/DDBJ whole genome shotgun (WGS) entry which is preliminary data.</text>
</comment>
<dbReference type="PROSITE" id="PS50104">
    <property type="entry name" value="TIR"/>
    <property type="match status" value="1"/>
</dbReference>
<gene>
    <name evidence="6" type="ORF">Ddye_016649</name>
</gene>
<dbReference type="SUPFAM" id="SSF52200">
    <property type="entry name" value="Toll/Interleukin receptor TIR domain"/>
    <property type="match status" value="1"/>
</dbReference>
<keyword evidence="2" id="KW-0378">Hydrolase</keyword>
<evidence type="ECO:0000313" key="7">
    <source>
        <dbReference type="Proteomes" id="UP001280121"/>
    </source>
</evidence>
<proteinExistence type="predicted"/>
<dbReference type="PANTHER" id="PTHR32009:SF39">
    <property type="entry name" value="TIR DOMAIN-CONTAINING PROTEIN"/>
    <property type="match status" value="1"/>
</dbReference>
<dbReference type="Pfam" id="PF01582">
    <property type="entry name" value="TIR"/>
    <property type="match status" value="1"/>
</dbReference>
<evidence type="ECO:0000256" key="3">
    <source>
        <dbReference type="ARBA" id="ARBA00023027"/>
    </source>
</evidence>
<organism evidence="6 7">
    <name type="scientific">Dipteronia dyeriana</name>
    <dbReference type="NCBI Taxonomy" id="168575"/>
    <lineage>
        <taxon>Eukaryota</taxon>
        <taxon>Viridiplantae</taxon>
        <taxon>Streptophyta</taxon>
        <taxon>Embryophyta</taxon>
        <taxon>Tracheophyta</taxon>
        <taxon>Spermatophyta</taxon>
        <taxon>Magnoliopsida</taxon>
        <taxon>eudicotyledons</taxon>
        <taxon>Gunneridae</taxon>
        <taxon>Pentapetalae</taxon>
        <taxon>rosids</taxon>
        <taxon>malvids</taxon>
        <taxon>Sapindales</taxon>
        <taxon>Sapindaceae</taxon>
        <taxon>Hippocastanoideae</taxon>
        <taxon>Acereae</taxon>
        <taxon>Dipteronia</taxon>
    </lineage>
</organism>
<feature type="domain" description="TIR" evidence="5">
    <location>
        <begin position="71"/>
        <end position="174"/>
    </location>
</feature>
<sequence>MQPLNFSWKFVLSSCKKQTNINPFNKDIVAFAIVRLPFLTSLLLVRNKHNLMVASIKSSKPFSAYGDNIKWKYYVFLSFRGEGTQNNFIGNLYTALKPKGIYIFRDDKRLMRGKEISLKLLEAIEKSRFSIAILSKNYASSTWCLDELSKIVDCTDSQKHTVFSIFYKADPSDV</sequence>
<dbReference type="EMBL" id="JANJYI010000005">
    <property type="protein sequence ID" value="KAK2649160.1"/>
    <property type="molecule type" value="Genomic_DNA"/>
</dbReference>
<protein>
    <recommendedName>
        <fullName evidence="1">ADP-ribosyl cyclase/cyclic ADP-ribose hydrolase</fullName>
        <ecNumber evidence="1">3.2.2.6</ecNumber>
    </recommendedName>
</protein>
<dbReference type="SMART" id="SM00255">
    <property type="entry name" value="TIR"/>
    <property type="match status" value="1"/>
</dbReference>
<accession>A0AAD9U745</accession>
<dbReference type="InterPro" id="IPR000157">
    <property type="entry name" value="TIR_dom"/>
</dbReference>
<evidence type="ECO:0000256" key="2">
    <source>
        <dbReference type="ARBA" id="ARBA00022801"/>
    </source>
</evidence>
<comment type="catalytic activity">
    <reaction evidence="4">
        <text>NAD(+) + H2O = ADP-D-ribose + nicotinamide + H(+)</text>
        <dbReference type="Rhea" id="RHEA:16301"/>
        <dbReference type="ChEBI" id="CHEBI:15377"/>
        <dbReference type="ChEBI" id="CHEBI:15378"/>
        <dbReference type="ChEBI" id="CHEBI:17154"/>
        <dbReference type="ChEBI" id="CHEBI:57540"/>
        <dbReference type="ChEBI" id="CHEBI:57967"/>
        <dbReference type="EC" id="3.2.2.6"/>
    </reaction>
    <physiologicalReaction direction="left-to-right" evidence="4">
        <dbReference type="Rhea" id="RHEA:16302"/>
    </physiologicalReaction>
</comment>
<dbReference type="Proteomes" id="UP001280121">
    <property type="component" value="Unassembled WGS sequence"/>
</dbReference>
<dbReference type="PANTHER" id="PTHR32009">
    <property type="entry name" value="TMV RESISTANCE PROTEIN N-LIKE"/>
    <property type="match status" value="1"/>
</dbReference>
<dbReference type="AlphaFoldDB" id="A0AAD9U745"/>
<name>A0AAD9U745_9ROSI</name>
<evidence type="ECO:0000313" key="6">
    <source>
        <dbReference type="EMBL" id="KAK2649160.1"/>
    </source>
</evidence>
<dbReference type="Gene3D" id="3.40.50.10140">
    <property type="entry name" value="Toll/interleukin-1 receptor homology (TIR) domain"/>
    <property type="match status" value="1"/>
</dbReference>
<dbReference type="EC" id="3.2.2.6" evidence="1"/>
<keyword evidence="3" id="KW-0520">NAD</keyword>
<reference evidence="6" key="1">
    <citation type="journal article" date="2023" name="Plant J.">
        <title>Genome sequences and population genomics provide insights into the demographic history, inbreeding, and mutation load of two 'living fossil' tree species of Dipteronia.</title>
        <authorList>
            <person name="Feng Y."/>
            <person name="Comes H.P."/>
            <person name="Chen J."/>
            <person name="Zhu S."/>
            <person name="Lu R."/>
            <person name="Zhang X."/>
            <person name="Li P."/>
            <person name="Qiu J."/>
            <person name="Olsen K.M."/>
            <person name="Qiu Y."/>
        </authorList>
    </citation>
    <scope>NUCLEOTIDE SEQUENCE</scope>
    <source>
        <strain evidence="6">KIB01</strain>
    </source>
</reference>